<evidence type="ECO:0000313" key="2">
    <source>
        <dbReference type="EMBL" id="MDN3296277.1"/>
    </source>
</evidence>
<reference evidence="2" key="1">
    <citation type="submission" date="2023-06" db="EMBL/GenBank/DDBJ databases">
        <title>WGS-Sequencing of Streptomyces ficellus isolate 21 collected from sand in Gara Djebilet Iron Mine in Algeria.</title>
        <authorList>
            <person name="Zegers G.P."/>
            <person name="Gomez A."/>
            <person name="Gueddou A."/>
            <person name="Zahara A.F."/>
            <person name="Worth M."/>
            <person name="Sevigny J.L."/>
            <person name="Tisa L."/>
        </authorList>
    </citation>
    <scope>NUCLEOTIDE SEQUENCE</scope>
    <source>
        <strain evidence="2">AS11</strain>
    </source>
</reference>
<sequence length="386" mass="44065">MDLFADEKLKKHMSIIMRAIKPANPGDPGFAMTIGRPRHRLRVDPQRLPIPGIVRIVLELIGLQDLGQAEKLAWEYAFEVDGTSCSLAHQKFGLRLYVDSTVIASEDDAQALLDRITKALESAQRSLERRQLRDFADEQIRQGGLTIRNQYHRLRDIYEYFQEGASLAFAGQGRLSPELPDGGRRFNPRATEGFYNTVAMVSAYFSLLEHTLVLLLPFTGFDPSESALKDFIGERWGEKFRKIFTVDRDPSAKNNFDTLYRIAEEYRNTYGHGGFDKNGSTFLFHMEGVGALPAVLSNIRGNSYFSFVPVDADDFSRVKLAFDSIDEWLRKDVAPLAMKWVESGLDVYYDENFRDQASLAMESPEHFDRFIEYCSYLTDQAANMDW</sequence>
<feature type="coiled-coil region" evidence="1">
    <location>
        <begin position="106"/>
        <end position="133"/>
    </location>
</feature>
<dbReference type="EMBL" id="JAUEPL010000031">
    <property type="protein sequence ID" value="MDN3296277.1"/>
    <property type="molecule type" value="Genomic_DNA"/>
</dbReference>
<evidence type="ECO:0000313" key="3">
    <source>
        <dbReference type="Proteomes" id="UP001174050"/>
    </source>
</evidence>
<gene>
    <name evidence="2" type="ORF">QWM81_19860</name>
</gene>
<comment type="caution">
    <text evidence="2">The sequence shown here is derived from an EMBL/GenBank/DDBJ whole genome shotgun (WGS) entry which is preliminary data.</text>
</comment>
<dbReference type="RefSeq" id="WP_290113488.1">
    <property type="nucleotide sequence ID" value="NZ_JAUEPL010000031.1"/>
</dbReference>
<keyword evidence="1" id="KW-0175">Coiled coil</keyword>
<proteinExistence type="predicted"/>
<name>A0ABT7ZAI2_9ACTN</name>
<evidence type="ECO:0000256" key="1">
    <source>
        <dbReference type="SAM" id="Coils"/>
    </source>
</evidence>
<keyword evidence="3" id="KW-1185">Reference proteome</keyword>
<organism evidence="2 3">
    <name type="scientific">Streptomyces ficellus</name>
    <dbReference type="NCBI Taxonomy" id="1977088"/>
    <lineage>
        <taxon>Bacteria</taxon>
        <taxon>Bacillati</taxon>
        <taxon>Actinomycetota</taxon>
        <taxon>Actinomycetes</taxon>
        <taxon>Kitasatosporales</taxon>
        <taxon>Streptomycetaceae</taxon>
        <taxon>Streptomyces</taxon>
    </lineage>
</organism>
<dbReference type="Proteomes" id="UP001174050">
    <property type="component" value="Unassembled WGS sequence"/>
</dbReference>
<protein>
    <submittedName>
        <fullName evidence="2">Uncharacterized protein</fullName>
    </submittedName>
</protein>
<accession>A0ABT7ZAI2</accession>